<dbReference type="PANTHER" id="PTHR31033">
    <property type="entry name" value="PROTEIN, PUTATIVE-RELATED"/>
    <property type="match status" value="1"/>
</dbReference>
<dbReference type="GO" id="GO:0005840">
    <property type="term" value="C:ribosome"/>
    <property type="evidence" value="ECO:0007669"/>
    <property type="project" value="UniProtKB-KW"/>
</dbReference>
<dbReference type="InterPro" id="IPR014722">
    <property type="entry name" value="Rib_uL2_dom2"/>
</dbReference>
<dbReference type="PANTHER" id="PTHR31033:SF18">
    <property type="entry name" value="OS06G0115800 PROTEIN"/>
    <property type="match status" value="1"/>
</dbReference>
<dbReference type="InterPro" id="IPR008991">
    <property type="entry name" value="Translation_prot_SH3-like_sf"/>
</dbReference>
<gene>
    <name evidence="6" type="ORF">Sradi_4973500</name>
</gene>
<dbReference type="AlphaFoldDB" id="A0AAW2MFW7"/>
<evidence type="ECO:0000256" key="1">
    <source>
        <dbReference type="ARBA" id="ARBA00010618"/>
    </source>
</evidence>
<evidence type="ECO:0000259" key="4">
    <source>
        <dbReference type="Pfam" id="PF00467"/>
    </source>
</evidence>
<accession>A0AAW2MFW7</accession>
<dbReference type="InterPro" id="IPR003256">
    <property type="entry name" value="Ribosomal_uL24"/>
</dbReference>
<dbReference type="GO" id="GO:0006412">
    <property type="term" value="P:translation"/>
    <property type="evidence" value="ECO:0007669"/>
    <property type="project" value="InterPro"/>
</dbReference>
<keyword evidence="3" id="KW-0687">Ribonucleoprotein</keyword>
<dbReference type="InterPro" id="IPR005824">
    <property type="entry name" value="KOW"/>
</dbReference>
<dbReference type="CDD" id="cd06089">
    <property type="entry name" value="KOW_RPL26"/>
    <property type="match status" value="1"/>
</dbReference>
<feature type="domain" description="Large ribosomal subunit protein uL24 C-terminal" evidence="5">
    <location>
        <begin position="416"/>
        <end position="473"/>
    </location>
</feature>
<dbReference type="InterPro" id="IPR057264">
    <property type="entry name" value="Ribosomal_uL24_C"/>
</dbReference>
<dbReference type="Pfam" id="PF00467">
    <property type="entry name" value="KOW"/>
    <property type="match status" value="1"/>
</dbReference>
<dbReference type="SUPFAM" id="SSF50104">
    <property type="entry name" value="Translation proteins SH3-like domain"/>
    <property type="match status" value="1"/>
</dbReference>
<dbReference type="Pfam" id="PF17136">
    <property type="entry name" value="ribosomal_L24"/>
    <property type="match status" value="1"/>
</dbReference>
<evidence type="ECO:0000256" key="2">
    <source>
        <dbReference type="ARBA" id="ARBA00022980"/>
    </source>
</evidence>
<dbReference type="GO" id="GO:0003723">
    <property type="term" value="F:RNA binding"/>
    <property type="evidence" value="ECO:0007669"/>
    <property type="project" value="InterPro"/>
</dbReference>
<dbReference type="GO" id="GO:0009507">
    <property type="term" value="C:chloroplast"/>
    <property type="evidence" value="ECO:0007669"/>
    <property type="project" value="TreeGrafter"/>
</dbReference>
<sequence>MDFLCKPLNKETSDCSLDGQDIHKCPFLRNINKPTNFSFASLNFPVPSRGAKGPIFEDGPNFDLAFKLFHGKDGVVPLAGNSQLCLDKLEIEAVPEFNPLASRAASISMSAFGPGGPFSFNAFFGKMQNKKSESSIRKNAPLRLEEFSGSSNGHRMLKLKRNCPIAKSYRAVSNVIPLVATALRPPPGIKLKCPPAVVAARAALARTAFVKSIRPQPLPAKILMIGALGIAANIPLGVWREHTKKFSLSWFTAVHAAVPFIAMLRKSVVMPKTAMALTIAGSILGQMIGSRAERLRLKAKAERANLVAQAPPAVVSSHSSVQADGATVNQCGKQGIMWDPLSDKMAKTSSSPAAKTLFSAQSLTLRIEWVGRQHKSSFITGRSLEVVIIRGKDRGETGTVKRVIRSQNRVIVEGKNLVKKHIKQGQGHEGGIFSVEAPLHVSNVQVIDPVTGKPCKVGIKYLEDGTKVRVSRGIGASGSMIPRPEILKIRSTPRPTTLGPKDTPMEFVLEKTYDAKTGMGMPDL</sequence>
<feature type="domain" description="KOW" evidence="4">
    <location>
        <begin position="385"/>
        <end position="413"/>
    </location>
</feature>
<evidence type="ECO:0000259" key="5">
    <source>
        <dbReference type="Pfam" id="PF17136"/>
    </source>
</evidence>
<dbReference type="GO" id="GO:1990904">
    <property type="term" value="C:ribonucleoprotein complex"/>
    <property type="evidence" value="ECO:0007669"/>
    <property type="project" value="UniProtKB-KW"/>
</dbReference>
<name>A0AAW2MFW7_SESRA</name>
<reference evidence="6" key="1">
    <citation type="submission" date="2020-06" db="EMBL/GenBank/DDBJ databases">
        <authorList>
            <person name="Li T."/>
            <person name="Hu X."/>
            <person name="Zhang T."/>
            <person name="Song X."/>
            <person name="Zhang H."/>
            <person name="Dai N."/>
            <person name="Sheng W."/>
            <person name="Hou X."/>
            <person name="Wei L."/>
        </authorList>
    </citation>
    <scope>NUCLEOTIDE SEQUENCE</scope>
    <source>
        <strain evidence="6">G02</strain>
        <tissue evidence="6">Leaf</tissue>
    </source>
</reference>
<dbReference type="HAMAP" id="MF_01326_B">
    <property type="entry name" value="Ribosomal_uL24_B"/>
    <property type="match status" value="1"/>
</dbReference>
<protein>
    <submittedName>
        <fullName evidence="6">50S ribosomal protein L24</fullName>
    </submittedName>
</protein>
<organism evidence="6">
    <name type="scientific">Sesamum radiatum</name>
    <name type="common">Black benniseed</name>
    <dbReference type="NCBI Taxonomy" id="300843"/>
    <lineage>
        <taxon>Eukaryota</taxon>
        <taxon>Viridiplantae</taxon>
        <taxon>Streptophyta</taxon>
        <taxon>Embryophyta</taxon>
        <taxon>Tracheophyta</taxon>
        <taxon>Spermatophyta</taxon>
        <taxon>Magnoliopsida</taxon>
        <taxon>eudicotyledons</taxon>
        <taxon>Gunneridae</taxon>
        <taxon>Pentapetalae</taxon>
        <taxon>asterids</taxon>
        <taxon>lamiids</taxon>
        <taxon>Lamiales</taxon>
        <taxon>Pedaliaceae</taxon>
        <taxon>Sesamum</taxon>
    </lineage>
</organism>
<keyword evidence="2 6" id="KW-0689">Ribosomal protein</keyword>
<evidence type="ECO:0000313" key="6">
    <source>
        <dbReference type="EMBL" id="KAL0329868.1"/>
    </source>
</evidence>
<evidence type="ECO:0000256" key="3">
    <source>
        <dbReference type="ARBA" id="ARBA00023274"/>
    </source>
</evidence>
<comment type="caution">
    <text evidence="6">The sequence shown here is derived from an EMBL/GenBank/DDBJ whole genome shotgun (WGS) entry which is preliminary data.</text>
</comment>
<dbReference type="NCBIfam" id="TIGR01079">
    <property type="entry name" value="rplX_bact"/>
    <property type="match status" value="1"/>
</dbReference>
<comment type="similarity">
    <text evidence="1">Belongs to the universal ribosomal protein uL24 family.</text>
</comment>
<reference evidence="6" key="2">
    <citation type="journal article" date="2024" name="Plant">
        <title>Genomic evolution and insights into agronomic trait innovations of Sesamum species.</title>
        <authorList>
            <person name="Miao H."/>
            <person name="Wang L."/>
            <person name="Qu L."/>
            <person name="Liu H."/>
            <person name="Sun Y."/>
            <person name="Le M."/>
            <person name="Wang Q."/>
            <person name="Wei S."/>
            <person name="Zheng Y."/>
            <person name="Lin W."/>
            <person name="Duan Y."/>
            <person name="Cao H."/>
            <person name="Xiong S."/>
            <person name="Wang X."/>
            <person name="Wei L."/>
            <person name="Li C."/>
            <person name="Ma Q."/>
            <person name="Ju M."/>
            <person name="Zhao R."/>
            <person name="Li G."/>
            <person name="Mu C."/>
            <person name="Tian Q."/>
            <person name="Mei H."/>
            <person name="Zhang T."/>
            <person name="Gao T."/>
            <person name="Zhang H."/>
        </authorList>
    </citation>
    <scope>NUCLEOTIDE SEQUENCE</scope>
    <source>
        <strain evidence="6">G02</strain>
    </source>
</reference>
<dbReference type="GO" id="GO:0003735">
    <property type="term" value="F:structural constituent of ribosome"/>
    <property type="evidence" value="ECO:0007669"/>
    <property type="project" value="InterPro"/>
</dbReference>
<dbReference type="EMBL" id="JACGWJ010000022">
    <property type="protein sequence ID" value="KAL0329868.1"/>
    <property type="molecule type" value="Genomic_DNA"/>
</dbReference>
<dbReference type="Gene3D" id="2.30.30.30">
    <property type="match status" value="1"/>
</dbReference>
<proteinExistence type="inferred from homology"/>
<dbReference type="InterPro" id="IPR041988">
    <property type="entry name" value="Ribosomal_uL24_KOW"/>
</dbReference>